<evidence type="ECO:0000256" key="1">
    <source>
        <dbReference type="SAM" id="MobiDB-lite"/>
    </source>
</evidence>
<reference evidence="2 3" key="2">
    <citation type="submission" date="2020-07" db="EMBL/GenBank/DDBJ databases">
        <title>Genome assembly of wild tea tree DASZ reveals pedigree and selection history of tea varieties.</title>
        <authorList>
            <person name="Zhang W."/>
        </authorList>
    </citation>
    <scope>NUCLEOTIDE SEQUENCE [LARGE SCALE GENOMIC DNA]</scope>
    <source>
        <strain evidence="3">cv. G240</strain>
        <tissue evidence="2">Leaf</tissue>
    </source>
</reference>
<keyword evidence="3" id="KW-1185">Reference proteome</keyword>
<dbReference type="EMBL" id="JACBKZ010000015">
    <property type="protein sequence ID" value="KAF5930009.1"/>
    <property type="molecule type" value="Genomic_DNA"/>
</dbReference>
<evidence type="ECO:0000313" key="3">
    <source>
        <dbReference type="Proteomes" id="UP000593564"/>
    </source>
</evidence>
<protein>
    <submittedName>
        <fullName evidence="2">Uncharacterized protein</fullName>
    </submittedName>
</protein>
<evidence type="ECO:0000313" key="2">
    <source>
        <dbReference type="EMBL" id="KAF5930009.1"/>
    </source>
</evidence>
<dbReference type="Proteomes" id="UP000593564">
    <property type="component" value="Unassembled WGS sequence"/>
</dbReference>
<proteinExistence type="predicted"/>
<feature type="compositionally biased region" description="Polar residues" evidence="1">
    <location>
        <begin position="9"/>
        <end position="37"/>
    </location>
</feature>
<name>A0A7J7FPL8_CAMSI</name>
<accession>A0A7J7FPL8</accession>
<organism evidence="2 3">
    <name type="scientific">Camellia sinensis</name>
    <name type="common">Tea plant</name>
    <name type="synonym">Thea sinensis</name>
    <dbReference type="NCBI Taxonomy" id="4442"/>
    <lineage>
        <taxon>Eukaryota</taxon>
        <taxon>Viridiplantae</taxon>
        <taxon>Streptophyta</taxon>
        <taxon>Embryophyta</taxon>
        <taxon>Tracheophyta</taxon>
        <taxon>Spermatophyta</taxon>
        <taxon>Magnoliopsida</taxon>
        <taxon>eudicotyledons</taxon>
        <taxon>Gunneridae</taxon>
        <taxon>Pentapetalae</taxon>
        <taxon>asterids</taxon>
        <taxon>Ericales</taxon>
        <taxon>Theaceae</taxon>
        <taxon>Camellia</taxon>
    </lineage>
</organism>
<feature type="compositionally biased region" description="Basic residues" evidence="1">
    <location>
        <begin position="42"/>
        <end position="54"/>
    </location>
</feature>
<gene>
    <name evidence="2" type="ORF">HYC85_030882</name>
</gene>
<comment type="caution">
    <text evidence="2">The sequence shown here is derived from an EMBL/GenBank/DDBJ whole genome shotgun (WGS) entry which is preliminary data.</text>
</comment>
<reference evidence="3" key="1">
    <citation type="journal article" date="2020" name="Nat. Commun.">
        <title>Genome assembly of wild tea tree DASZ reveals pedigree and selection history of tea varieties.</title>
        <authorList>
            <person name="Zhang W."/>
            <person name="Zhang Y."/>
            <person name="Qiu H."/>
            <person name="Guo Y."/>
            <person name="Wan H."/>
            <person name="Zhang X."/>
            <person name="Scossa F."/>
            <person name="Alseekh S."/>
            <person name="Zhang Q."/>
            <person name="Wang P."/>
            <person name="Xu L."/>
            <person name="Schmidt M.H."/>
            <person name="Jia X."/>
            <person name="Li D."/>
            <person name="Zhu A."/>
            <person name="Guo F."/>
            <person name="Chen W."/>
            <person name="Ni D."/>
            <person name="Usadel B."/>
            <person name="Fernie A.R."/>
            <person name="Wen W."/>
        </authorList>
    </citation>
    <scope>NUCLEOTIDE SEQUENCE [LARGE SCALE GENOMIC DNA]</scope>
    <source>
        <strain evidence="3">cv. G240</strain>
    </source>
</reference>
<dbReference type="AlphaFoldDB" id="A0A7J7FPL8"/>
<sequence length="54" mass="6045">MVKVRDTDSLTVTNRLPSNTEGGFQFGLETSRSSTAIESGERRRRRRVTTSKGD</sequence>
<feature type="region of interest" description="Disordered" evidence="1">
    <location>
        <begin position="1"/>
        <end position="54"/>
    </location>
</feature>